<dbReference type="SUPFAM" id="SSF63491">
    <property type="entry name" value="BAG domain"/>
    <property type="match status" value="1"/>
</dbReference>
<proteinExistence type="predicted"/>
<dbReference type="GO" id="GO:0051087">
    <property type="term" value="F:protein-folding chaperone binding"/>
    <property type="evidence" value="ECO:0007669"/>
    <property type="project" value="InterPro"/>
</dbReference>
<protein>
    <recommendedName>
        <fullName evidence="3">BAG domain-containing protein</fullName>
    </recommendedName>
</protein>
<feature type="domain" description="BAG" evidence="3">
    <location>
        <begin position="249"/>
        <end position="292"/>
    </location>
</feature>
<reference evidence="4 5" key="1">
    <citation type="submission" date="2014-04" db="EMBL/GenBank/DDBJ databases">
        <authorList>
            <consortium name="DOE Joint Genome Institute"/>
            <person name="Kuo A."/>
            <person name="Kohler A."/>
            <person name="Costa M.D."/>
            <person name="Nagy L.G."/>
            <person name="Floudas D."/>
            <person name="Copeland A."/>
            <person name="Barry K.W."/>
            <person name="Cichocki N."/>
            <person name="Veneault-Fourrey C."/>
            <person name="LaButti K."/>
            <person name="Lindquist E.A."/>
            <person name="Lipzen A."/>
            <person name="Lundell T."/>
            <person name="Morin E."/>
            <person name="Murat C."/>
            <person name="Sun H."/>
            <person name="Tunlid A."/>
            <person name="Henrissat B."/>
            <person name="Grigoriev I.V."/>
            <person name="Hibbett D.S."/>
            <person name="Martin F."/>
            <person name="Nordberg H.P."/>
            <person name="Cantor M.N."/>
            <person name="Hua S.X."/>
        </authorList>
    </citation>
    <scope>NUCLEOTIDE SEQUENCE [LARGE SCALE GENOMIC DNA]</scope>
    <source>
        <strain evidence="4 5">441</strain>
    </source>
</reference>
<dbReference type="InterPro" id="IPR003103">
    <property type="entry name" value="BAG_domain"/>
</dbReference>
<keyword evidence="5" id="KW-1185">Reference proteome</keyword>
<evidence type="ECO:0000313" key="4">
    <source>
        <dbReference type="EMBL" id="KIK11536.1"/>
    </source>
</evidence>
<dbReference type="HOGENOM" id="CLU_852892_0_0_1"/>
<organism evidence="4 5">
    <name type="scientific">Pisolithus microcarpus 441</name>
    <dbReference type="NCBI Taxonomy" id="765257"/>
    <lineage>
        <taxon>Eukaryota</taxon>
        <taxon>Fungi</taxon>
        <taxon>Dikarya</taxon>
        <taxon>Basidiomycota</taxon>
        <taxon>Agaricomycotina</taxon>
        <taxon>Agaricomycetes</taxon>
        <taxon>Agaricomycetidae</taxon>
        <taxon>Boletales</taxon>
        <taxon>Sclerodermatineae</taxon>
        <taxon>Pisolithaceae</taxon>
        <taxon>Pisolithus</taxon>
    </lineage>
</organism>
<evidence type="ECO:0000313" key="5">
    <source>
        <dbReference type="Proteomes" id="UP000054018"/>
    </source>
</evidence>
<evidence type="ECO:0000256" key="1">
    <source>
        <dbReference type="SAM" id="Coils"/>
    </source>
</evidence>
<dbReference type="EMBL" id="KN834197">
    <property type="protein sequence ID" value="KIK11536.1"/>
    <property type="molecule type" value="Genomic_DNA"/>
</dbReference>
<evidence type="ECO:0000259" key="3">
    <source>
        <dbReference type="Pfam" id="PF02179"/>
    </source>
</evidence>
<gene>
    <name evidence="4" type="ORF">PISMIDRAFT_25773</name>
</gene>
<dbReference type="AlphaFoldDB" id="A0A0C9Y376"/>
<name>A0A0C9Y376_9AGAM</name>
<dbReference type="OrthoDB" id="2691991at2759"/>
<feature type="region of interest" description="Disordered" evidence="2">
    <location>
        <begin position="1"/>
        <end position="28"/>
    </location>
</feature>
<accession>A0A0C9Y376</accession>
<dbReference type="Proteomes" id="UP000054018">
    <property type="component" value="Unassembled WGS sequence"/>
</dbReference>
<feature type="coiled-coil region" evidence="1">
    <location>
        <begin position="42"/>
        <end position="79"/>
    </location>
</feature>
<evidence type="ECO:0000256" key="2">
    <source>
        <dbReference type="SAM" id="MobiDB-lite"/>
    </source>
</evidence>
<dbReference type="Pfam" id="PF02179">
    <property type="entry name" value="BAG"/>
    <property type="match status" value="1"/>
</dbReference>
<sequence>MPAVRRSPRNSKTKSAQAPSAPPTILTDRCSDDLAQKVAQILEFFEGEVIRSREEARAAEEARVAAEKTKSDAKEAEERIRKRVQLMSSTKMILTRCHVYGCADGTDPDPWTHIPTSGRLLPASTVHQHRRDDRIWRSAQECDNVQMDLRVATTPPQDHGDDIVTSRALQTVQGNHPSPISEEVHFGMDDKGSSTTELECLQQYRHMFQSTVLSFTPSRLKFLPNHTTAAGAQPPLDLTDMRGSHSFMVHQQFMQKLLELVDAVDINGDDEAAVTRKKLILDIQEHRRYLDRLLDYEWLRQRAETTTGEVSGTSLPIVVNTMVLTP</sequence>
<keyword evidence="1" id="KW-0175">Coiled coil</keyword>
<reference evidence="5" key="2">
    <citation type="submission" date="2015-01" db="EMBL/GenBank/DDBJ databases">
        <title>Evolutionary Origins and Diversification of the Mycorrhizal Mutualists.</title>
        <authorList>
            <consortium name="DOE Joint Genome Institute"/>
            <consortium name="Mycorrhizal Genomics Consortium"/>
            <person name="Kohler A."/>
            <person name="Kuo A."/>
            <person name="Nagy L.G."/>
            <person name="Floudas D."/>
            <person name="Copeland A."/>
            <person name="Barry K.W."/>
            <person name="Cichocki N."/>
            <person name="Veneault-Fourrey C."/>
            <person name="LaButti K."/>
            <person name="Lindquist E.A."/>
            <person name="Lipzen A."/>
            <person name="Lundell T."/>
            <person name="Morin E."/>
            <person name="Murat C."/>
            <person name="Riley R."/>
            <person name="Ohm R."/>
            <person name="Sun H."/>
            <person name="Tunlid A."/>
            <person name="Henrissat B."/>
            <person name="Grigoriev I.V."/>
            <person name="Hibbett D.S."/>
            <person name="Martin F."/>
        </authorList>
    </citation>
    <scope>NUCLEOTIDE SEQUENCE [LARGE SCALE GENOMIC DNA]</scope>
    <source>
        <strain evidence="5">441</strain>
    </source>
</reference>
<feature type="compositionally biased region" description="Basic residues" evidence="2">
    <location>
        <begin position="1"/>
        <end position="12"/>
    </location>
</feature>